<sequence>MYKVDHTGRDPGAMSRLIDHLPEPPCVREKKVIVTSRSRSGTFSLYQALKMLGYKPYHMYEVVQSTAHMGIFEEAMNAKYFGVGKPYGKAEFDKWFADYDTLVEIPAFFIEEIIAAYPDATFIHVDRDVEKWATSMTNILGTLEPLLDAISMKFMATYDLFIRRYLSLHVMLLRVLCHERKTSDPVGRKMMKADYLALTEQVKRLVPKDKLGYFSLEDGFGWEQICPHLGKPIPDQQYPRGNAPKEFNDLTKKLLDPCFKKAAAIVITTVLVPIVGFSAWIYRS</sequence>
<evidence type="ECO:0008006" key="4">
    <source>
        <dbReference type="Google" id="ProtNLM"/>
    </source>
</evidence>
<dbReference type="Gene3D" id="3.40.50.300">
    <property type="entry name" value="P-loop containing nucleotide triphosphate hydrolases"/>
    <property type="match status" value="1"/>
</dbReference>
<name>A0ABR4E9X6_9PEZI</name>
<dbReference type="PANTHER" id="PTHR36978">
    <property type="entry name" value="P-LOOP CONTAINING NUCLEOTIDE TRIPHOSPHATE HYDROLASE"/>
    <property type="match status" value="1"/>
</dbReference>
<dbReference type="InterPro" id="IPR040632">
    <property type="entry name" value="Sulfotransfer_4"/>
</dbReference>
<dbReference type="InterPro" id="IPR027417">
    <property type="entry name" value="P-loop_NTPase"/>
</dbReference>
<dbReference type="Proteomes" id="UP001600888">
    <property type="component" value="Unassembled WGS sequence"/>
</dbReference>
<dbReference type="EMBL" id="JBAWTH010000078">
    <property type="protein sequence ID" value="KAL2279244.1"/>
    <property type="molecule type" value="Genomic_DNA"/>
</dbReference>
<gene>
    <name evidence="2" type="ORF">FJTKL_13614</name>
</gene>
<accession>A0ABR4E9X6</accession>
<comment type="caution">
    <text evidence="2">The sequence shown here is derived from an EMBL/GenBank/DDBJ whole genome shotgun (WGS) entry which is preliminary data.</text>
</comment>
<reference evidence="2 3" key="1">
    <citation type="submission" date="2024-03" db="EMBL/GenBank/DDBJ databases">
        <title>A high-quality draft genome sequence of Diaporthe vaccinii, a causative agent of upright dieback and viscid rot disease in cranberry plants.</title>
        <authorList>
            <person name="Sarrasin M."/>
            <person name="Lang B.F."/>
            <person name="Burger G."/>
        </authorList>
    </citation>
    <scope>NUCLEOTIDE SEQUENCE [LARGE SCALE GENOMIC DNA]</scope>
    <source>
        <strain evidence="2 3">IS7</strain>
    </source>
</reference>
<dbReference type="PANTHER" id="PTHR36978:SF4">
    <property type="entry name" value="P-LOOP CONTAINING NUCLEOSIDE TRIPHOSPHATE HYDROLASE PROTEIN"/>
    <property type="match status" value="1"/>
</dbReference>
<keyword evidence="3" id="KW-1185">Reference proteome</keyword>
<dbReference type="Pfam" id="PF17784">
    <property type="entry name" value="Sulfotransfer_4"/>
    <property type="match status" value="1"/>
</dbReference>
<evidence type="ECO:0000313" key="3">
    <source>
        <dbReference type="Proteomes" id="UP001600888"/>
    </source>
</evidence>
<keyword evidence="1" id="KW-0472">Membrane</keyword>
<keyword evidence="1" id="KW-1133">Transmembrane helix</keyword>
<proteinExistence type="predicted"/>
<feature type="transmembrane region" description="Helical" evidence="1">
    <location>
        <begin position="262"/>
        <end position="282"/>
    </location>
</feature>
<evidence type="ECO:0000313" key="2">
    <source>
        <dbReference type="EMBL" id="KAL2279244.1"/>
    </source>
</evidence>
<keyword evidence="1" id="KW-0812">Transmembrane</keyword>
<organism evidence="2 3">
    <name type="scientific">Diaporthe vaccinii</name>
    <dbReference type="NCBI Taxonomy" id="105482"/>
    <lineage>
        <taxon>Eukaryota</taxon>
        <taxon>Fungi</taxon>
        <taxon>Dikarya</taxon>
        <taxon>Ascomycota</taxon>
        <taxon>Pezizomycotina</taxon>
        <taxon>Sordariomycetes</taxon>
        <taxon>Sordariomycetidae</taxon>
        <taxon>Diaporthales</taxon>
        <taxon>Diaporthaceae</taxon>
        <taxon>Diaporthe</taxon>
        <taxon>Diaporthe eres species complex</taxon>
    </lineage>
</organism>
<evidence type="ECO:0000256" key="1">
    <source>
        <dbReference type="SAM" id="Phobius"/>
    </source>
</evidence>
<dbReference type="SUPFAM" id="SSF52540">
    <property type="entry name" value="P-loop containing nucleoside triphosphate hydrolases"/>
    <property type="match status" value="1"/>
</dbReference>
<protein>
    <recommendedName>
        <fullName evidence="4">NAD dependent epimerase/dehydratase</fullName>
    </recommendedName>
</protein>